<reference evidence="2 3" key="1">
    <citation type="journal article" date="2013" name="Stand. Genomic Sci.">
        <title>Genomic Encyclopedia of Type Strains, Phase I: The one thousand microbial genomes (KMG-I) project.</title>
        <authorList>
            <person name="Kyrpides N.C."/>
            <person name="Woyke T."/>
            <person name="Eisen J.A."/>
            <person name="Garrity G."/>
            <person name="Lilburn T.G."/>
            <person name="Beck B.J."/>
            <person name="Whitman W.B."/>
            <person name="Hugenholtz P."/>
            <person name="Klenk H.P."/>
        </authorList>
    </citation>
    <scope>NUCLEOTIDE SEQUENCE [LARGE SCALE GENOMIC DNA]</scope>
    <source>
        <strain evidence="2 3">DSM 13484</strain>
    </source>
</reference>
<sequence>MIQLSPFRPADFDLFISWIDSEELLIQIAGSYFSYPLTAPQLQRYLEDNASTAFNVIEMAQQKNIGHAEIIATGEGAYKLDKVIVGDEANRGKGIGGRIINALLAYAFETLQAREVELNVFDWNIAGIKCYERAGFTVNEAKTQSFRVKDQTWIAKNMTINRDQWLQAKATK</sequence>
<dbReference type="AlphaFoldDB" id="A0A562TF42"/>
<dbReference type="CDD" id="cd04301">
    <property type="entry name" value="NAT_SF"/>
    <property type="match status" value="1"/>
</dbReference>
<organism evidence="2 3">
    <name type="scientific">Chitinophaga japonensis</name>
    <name type="common">Flexibacter japonensis</name>
    <dbReference type="NCBI Taxonomy" id="104662"/>
    <lineage>
        <taxon>Bacteria</taxon>
        <taxon>Pseudomonadati</taxon>
        <taxon>Bacteroidota</taxon>
        <taxon>Chitinophagia</taxon>
        <taxon>Chitinophagales</taxon>
        <taxon>Chitinophagaceae</taxon>
        <taxon>Chitinophaga</taxon>
    </lineage>
</organism>
<dbReference type="PROSITE" id="PS51186">
    <property type="entry name" value="GNAT"/>
    <property type="match status" value="1"/>
</dbReference>
<accession>A0A562TF42</accession>
<feature type="domain" description="N-acetyltransferase" evidence="1">
    <location>
        <begin position="2"/>
        <end position="163"/>
    </location>
</feature>
<dbReference type="InterPro" id="IPR000182">
    <property type="entry name" value="GNAT_dom"/>
</dbReference>
<dbReference type="PANTHER" id="PTHR43415">
    <property type="entry name" value="SPERMIDINE N(1)-ACETYLTRANSFERASE"/>
    <property type="match status" value="1"/>
</dbReference>
<name>A0A562TF42_CHIJA</name>
<dbReference type="PANTHER" id="PTHR43415:SF5">
    <property type="entry name" value="ACETYLTRANSFERASE"/>
    <property type="match status" value="1"/>
</dbReference>
<proteinExistence type="predicted"/>
<keyword evidence="3" id="KW-1185">Reference proteome</keyword>
<gene>
    <name evidence="2" type="ORF">LX66_1540</name>
</gene>
<comment type="caution">
    <text evidence="2">The sequence shown here is derived from an EMBL/GenBank/DDBJ whole genome shotgun (WGS) entry which is preliminary data.</text>
</comment>
<keyword evidence="2" id="KW-0808">Transferase</keyword>
<protein>
    <submittedName>
        <fullName evidence="2">RimJ/RimL family protein N-acetyltransferase</fullName>
    </submittedName>
</protein>
<dbReference type="Proteomes" id="UP000316778">
    <property type="component" value="Unassembled WGS sequence"/>
</dbReference>
<evidence type="ECO:0000313" key="2">
    <source>
        <dbReference type="EMBL" id="TWI92157.1"/>
    </source>
</evidence>
<dbReference type="EMBL" id="VLLG01000002">
    <property type="protein sequence ID" value="TWI92157.1"/>
    <property type="molecule type" value="Genomic_DNA"/>
</dbReference>
<dbReference type="InterPro" id="IPR016181">
    <property type="entry name" value="Acyl_CoA_acyltransferase"/>
</dbReference>
<dbReference type="GO" id="GO:0016747">
    <property type="term" value="F:acyltransferase activity, transferring groups other than amino-acyl groups"/>
    <property type="evidence" value="ECO:0007669"/>
    <property type="project" value="InterPro"/>
</dbReference>
<evidence type="ECO:0000259" key="1">
    <source>
        <dbReference type="PROSITE" id="PS51186"/>
    </source>
</evidence>
<evidence type="ECO:0000313" key="3">
    <source>
        <dbReference type="Proteomes" id="UP000316778"/>
    </source>
</evidence>
<dbReference type="OrthoDB" id="9811523at2"/>
<dbReference type="Gene3D" id="3.40.630.30">
    <property type="match status" value="1"/>
</dbReference>
<dbReference type="Pfam" id="PF00583">
    <property type="entry name" value="Acetyltransf_1"/>
    <property type="match status" value="1"/>
</dbReference>
<dbReference type="SUPFAM" id="SSF55729">
    <property type="entry name" value="Acyl-CoA N-acyltransferases (Nat)"/>
    <property type="match status" value="1"/>
</dbReference>
<dbReference type="RefSeq" id="WP_145711434.1">
    <property type="nucleotide sequence ID" value="NZ_BAAAFY010000001.1"/>
</dbReference>